<dbReference type="PANTHER" id="PTHR33841:SF5">
    <property type="entry name" value="DNA METHYLASE (MODIFICATION METHYLASE) (METHYLTRANSFERASE)-RELATED"/>
    <property type="match status" value="1"/>
</dbReference>
<gene>
    <name evidence="8" type="ORF">CRI78_14080</name>
</gene>
<dbReference type="EMBL" id="PDCR01000016">
    <property type="protein sequence ID" value="PEG53978.1"/>
    <property type="molecule type" value="Genomic_DNA"/>
</dbReference>
<evidence type="ECO:0000313" key="8">
    <source>
        <dbReference type="EMBL" id="PEG53978.1"/>
    </source>
</evidence>
<evidence type="ECO:0000313" key="9">
    <source>
        <dbReference type="Proteomes" id="UP000220340"/>
    </source>
</evidence>
<keyword evidence="4" id="KW-0680">Restriction system</keyword>
<dbReference type="GO" id="GO:0009007">
    <property type="term" value="F:site-specific DNA-methyltransferase (adenine-specific) activity"/>
    <property type="evidence" value="ECO:0007669"/>
    <property type="project" value="UniProtKB-EC"/>
</dbReference>
<dbReference type="Gene3D" id="3.40.50.150">
    <property type="entry name" value="Vaccinia Virus protein VP39"/>
    <property type="match status" value="1"/>
</dbReference>
<keyword evidence="1 8" id="KW-0489">Methyltransferase</keyword>
<keyword evidence="5" id="KW-0812">Transmembrane</keyword>
<feature type="domain" description="DNA methylase adenine-specific" evidence="6">
    <location>
        <begin position="48"/>
        <end position="252"/>
    </location>
</feature>
<keyword evidence="5" id="KW-0472">Membrane</keyword>
<evidence type="ECO:0000259" key="6">
    <source>
        <dbReference type="Pfam" id="PF02384"/>
    </source>
</evidence>
<feature type="domain" description="Type II methyltransferase M.Eco57I C-terminal" evidence="7">
    <location>
        <begin position="292"/>
        <end position="552"/>
    </location>
</feature>
<evidence type="ECO:0000256" key="3">
    <source>
        <dbReference type="ARBA" id="ARBA00022691"/>
    </source>
</evidence>
<feature type="transmembrane region" description="Helical" evidence="5">
    <location>
        <begin position="172"/>
        <end position="198"/>
    </location>
</feature>
<organism evidence="8 9">
    <name type="scientific">Mycolicibacterium diernhoferi</name>
    <dbReference type="NCBI Taxonomy" id="1801"/>
    <lineage>
        <taxon>Bacteria</taxon>
        <taxon>Bacillati</taxon>
        <taxon>Actinomycetota</taxon>
        <taxon>Actinomycetes</taxon>
        <taxon>Mycobacteriales</taxon>
        <taxon>Mycobacteriaceae</taxon>
        <taxon>Mycolicibacterium</taxon>
    </lineage>
</organism>
<evidence type="ECO:0000259" key="7">
    <source>
        <dbReference type="Pfam" id="PF22837"/>
    </source>
</evidence>
<protein>
    <submittedName>
        <fullName evidence="8">SAM-dependent methyltransferase</fullName>
    </submittedName>
</protein>
<dbReference type="Proteomes" id="UP000220340">
    <property type="component" value="Unassembled WGS sequence"/>
</dbReference>
<dbReference type="AlphaFoldDB" id="A0A2A7NVK7"/>
<keyword evidence="2 8" id="KW-0808">Transferase</keyword>
<dbReference type="InterPro" id="IPR054520">
    <property type="entry name" value="M_Eco57I_C"/>
</dbReference>
<dbReference type="InterPro" id="IPR002052">
    <property type="entry name" value="DNA_methylase_N6_adenine_CS"/>
</dbReference>
<dbReference type="InterPro" id="IPR050953">
    <property type="entry name" value="N4_N6_ade-DNA_methylase"/>
</dbReference>
<keyword evidence="5" id="KW-1133">Transmembrane helix</keyword>
<dbReference type="GO" id="GO:0003677">
    <property type="term" value="F:DNA binding"/>
    <property type="evidence" value="ECO:0007669"/>
    <property type="project" value="InterPro"/>
</dbReference>
<dbReference type="PANTHER" id="PTHR33841">
    <property type="entry name" value="DNA METHYLTRANSFERASE YEEA-RELATED"/>
    <property type="match status" value="1"/>
</dbReference>
<dbReference type="GO" id="GO:0009307">
    <property type="term" value="P:DNA restriction-modification system"/>
    <property type="evidence" value="ECO:0007669"/>
    <property type="project" value="UniProtKB-KW"/>
</dbReference>
<dbReference type="PRINTS" id="PR00507">
    <property type="entry name" value="N12N6MTFRASE"/>
</dbReference>
<evidence type="ECO:0000256" key="4">
    <source>
        <dbReference type="ARBA" id="ARBA00022747"/>
    </source>
</evidence>
<evidence type="ECO:0000256" key="1">
    <source>
        <dbReference type="ARBA" id="ARBA00022603"/>
    </source>
</evidence>
<reference evidence="8 9" key="1">
    <citation type="submission" date="2017-10" db="EMBL/GenBank/DDBJ databases">
        <title>The new phylogeny of genus Mycobacterium.</title>
        <authorList>
            <person name="Tortoli E."/>
            <person name="Trovato A."/>
            <person name="Cirillo D.M."/>
        </authorList>
    </citation>
    <scope>NUCLEOTIDE SEQUENCE [LARGE SCALE GENOMIC DNA]</scope>
    <source>
        <strain evidence="8 9">IP141170001</strain>
    </source>
</reference>
<keyword evidence="3" id="KW-0949">S-adenosyl-L-methionine</keyword>
<evidence type="ECO:0000256" key="5">
    <source>
        <dbReference type="SAM" id="Phobius"/>
    </source>
</evidence>
<keyword evidence="9" id="KW-1185">Reference proteome</keyword>
<accession>A0A2A7NVK7</accession>
<dbReference type="InterPro" id="IPR029063">
    <property type="entry name" value="SAM-dependent_MTases_sf"/>
</dbReference>
<proteinExistence type="predicted"/>
<dbReference type="Pfam" id="PF22837">
    <property type="entry name" value="M_Eco57I_C"/>
    <property type="match status" value="1"/>
</dbReference>
<dbReference type="GO" id="GO:0008170">
    <property type="term" value="F:N-methyltransferase activity"/>
    <property type="evidence" value="ECO:0007669"/>
    <property type="project" value="InterPro"/>
</dbReference>
<name>A0A2A7NVK7_9MYCO</name>
<sequence length="580" mass="62122">MCCCRPTTEHVPVPRRFARPGDAVPGLVGTVGHNDLVKNDDRAPDTAAARKARGAFFTPPQITRYLADWAIRSSADAVLEPSAGDAAFLVAATERLRELGAEAPALDGVEIHPASAATARRRVAQAGGKARIRTADFFDITPEPGYTAVLGNPPYIRYQEFRGKQRAQSRRAALHAGVTLSALASSWAAFTVHAALFLRPGGRMALVLPAELLSVNYAAAVRKFLFDRFASVELVMFDEQVFPGAEADVVLLLADGFGAGPSGHAVIHRARNAESLTSELVQRHWSPVDPSDKWVSGLIGSRAVDELQTLHDGGRFSTLEHWGDTTLGMVTGNNGFFALSPARVSELGLRSADLLTLSPPGSGHLRGLTLSPGQLASLGADGKSVHLFRPTGRLSAAAQRYVEAGHAAGVHLAYKCRVRTPWYLVPLVAPADLLLTCMNADTPRLVTNRAGAHHLNSVHGVYLRSEFATLGRDLLPLAALNSVTLLHAEMVGRAYGGGVLKIEPREADRWLVPSPELIAERADELRAVRRTVAALLGKGRLLDAVDAVDDALALNADLESVQAARHSLASRRAVRSRRAR</sequence>
<dbReference type="SUPFAM" id="SSF53335">
    <property type="entry name" value="S-adenosyl-L-methionine-dependent methyltransferases"/>
    <property type="match status" value="1"/>
</dbReference>
<comment type="caution">
    <text evidence="8">The sequence shown here is derived from an EMBL/GenBank/DDBJ whole genome shotgun (WGS) entry which is preliminary data.</text>
</comment>
<dbReference type="OrthoDB" id="32195at2"/>
<dbReference type="InterPro" id="IPR003356">
    <property type="entry name" value="DNA_methylase_A-5"/>
</dbReference>
<dbReference type="Pfam" id="PF02384">
    <property type="entry name" value="N6_Mtase"/>
    <property type="match status" value="1"/>
</dbReference>
<dbReference type="PROSITE" id="PS00092">
    <property type="entry name" value="N6_MTASE"/>
    <property type="match status" value="1"/>
</dbReference>
<dbReference type="GO" id="GO:0032259">
    <property type="term" value="P:methylation"/>
    <property type="evidence" value="ECO:0007669"/>
    <property type="project" value="UniProtKB-KW"/>
</dbReference>
<evidence type="ECO:0000256" key="2">
    <source>
        <dbReference type="ARBA" id="ARBA00022679"/>
    </source>
</evidence>